<dbReference type="AlphaFoldDB" id="V2XDC1"/>
<sequence length="126" mass="14499">MLRRQVITHDRKFLSIASRQFSATSARFKERLVILGSGWGGYEVLRGVDKKRWDVTMVSPNNYFNFTPLLAGCAVGTLELRCAVEPVRKYAPHITSYQAWCDEIDFKQKKLKCVRLEVPISEVTFL</sequence>
<evidence type="ECO:0000256" key="5">
    <source>
        <dbReference type="ARBA" id="ARBA00023027"/>
    </source>
</evidence>
<keyword evidence="5" id="KW-0520">NAD</keyword>
<dbReference type="GO" id="GO:0003954">
    <property type="term" value="F:NADH dehydrogenase activity"/>
    <property type="evidence" value="ECO:0007669"/>
    <property type="project" value="InterPro"/>
</dbReference>
<evidence type="ECO:0000256" key="4">
    <source>
        <dbReference type="ARBA" id="ARBA00023002"/>
    </source>
</evidence>
<comment type="similarity">
    <text evidence="1">Belongs to the NADH dehydrogenase family.</text>
</comment>
<evidence type="ECO:0000256" key="3">
    <source>
        <dbReference type="ARBA" id="ARBA00022827"/>
    </source>
</evidence>
<dbReference type="HOGENOM" id="CLU_1982135_0_0_1"/>
<evidence type="ECO:0000313" key="6">
    <source>
        <dbReference type="EMBL" id="ESK97163.1"/>
    </source>
</evidence>
<protein>
    <submittedName>
        <fullName evidence="6">Ndb1 (Nad h dehydrogenase b1)</fullName>
    </submittedName>
</protein>
<dbReference type="OrthoDB" id="9992747at2759"/>
<dbReference type="Gene3D" id="3.50.50.100">
    <property type="match status" value="1"/>
</dbReference>
<gene>
    <name evidence="6" type="ORF">Moror_6384</name>
</gene>
<dbReference type="PANTHER" id="PTHR43706">
    <property type="entry name" value="NADH DEHYDROGENASE"/>
    <property type="match status" value="1"/>
</dbReference>
<organism evidence="6 7">
    <name type="scientific">Moniliophthora roreri (strain MCA 2997)</name>
    <name type="common">Cocoa frosty pod rot fungus</name>
    <name type="synonym">Crinipellis roreri</name>
    <dbReference type="NCBI Taxonomy" id="1381753"/>
    <lineage>
        <taxon>Eukaryota</taxon>
        <taxon>Fungi</taxon>
        <taxon>Dikarya</taxon>
        <taxon>Basidiomycota</taxon>
        <taxon>Agaricomycotina</taxon>
        <taxon>Agaricomycetes</taxon>
        <taxon>Agaricomycetidae</taxon>
        <taxon>Agaricales</taxon>
        <taxon>Marasmiineae</taxon>
        <taxon>Marasmiaceae</taxon>
        <taxon>Moniliophthora</taxon>
    </lineage>
</organism>
<dbReference type="EMBL" id="AWSO01000035">
    <property type="protein sequence ID" value="ESK97163.1"/>
    <property type="molecule type" value="Genomic_DNA"/>
</dbReference>
<evidence type="ECO:0000256" key="1">
    <source>
        <dbReference type="ARBA" id="ARBA00005272"/>
    </source>
</evidence>
<keyword evidence="3" id="KW-0274">FAD</keyword>
<keyword evidence="4" id="KW-0560">Oxidoreductase</keyword>
<dbReference type="PANTHER" id="PTHR43706:SF13">
    <property type="entry name" value="NADH DEHYDROGENASE-RELATED"/>
    <property type="match status" value="1"/>
</dbReference>
<keyword evidence="2" id="KW-0285">Flavoprotein</keyword>
<dbReference type="SUPFAM" id="SSF51905">
    <property type="entry name" value="FAD/NAD(P)-binding domain"/>
    <property type="match status" value="1"/>
</dbReference>
<dbReference type="KEGG" id="mrr:Moror_6384"/>
<dbReference type="InterPro" id="IPR045024">
    <property type="entry name" value="NDH-2"/>
</dbReference>
<comment type="caution">
    <text evidence="6">The sequence shown here is derived from an EMBL/GenBank/DDBJ whole genome shotgun (WGS) entry which is preliminary data.</text>
</comment>
<reference evidence="6 7" key="1">
    <citation type="journal article" date="2014" name="BMC Genomics">
        <title>Genome and secretome analysis of the hemibiotrophic fungal pathogen, Moniliophthora roreri, which causes frosty pod rot disease of cacao: mechanisms of the biotrophic and necrotrophic phases.</title>
        <authorList>
            <person name="Meinhardt L.W."/>
            <person name="Costa G.G.L."/>
            <person name="Thomazella D.P.T."/>
            <person name="Teixeira P.J.P.L."/>
            <person name="Carazzolle M.F."/>
            <person name="Schuster S.C."/>
            <person name="Carlson J.E."/>
            <person name="Guiltinan M.J."/>
            <person name="Mieczkowski P."/>
            <person name="Farmer A."/>
            <person name="Ramaraj T."/>
            <person name="Crozier J."/>
            <person name="Davis R.E."/>
            <person name="Shao J."/>
            <person name="Melnick R.L."/>
            <person name="Pereira G.A.G."/>
            <person name="Bailey B.A."/>
        </authorList>
    </citation>
    <scope>NUCLEOTIDE SEQUENCE [LARGE SCALE GENOMIC DNA]</scope>
    <source>
        <strain evidence="6 7">MCA 2997</strain>
    </source>
</reference>
<dbReference type="Proteomes" id="UP000017559">
    <property type="component" value="Unassembled WGS sequence"/>
</dbReference>
<name>V2XDC1_MONRO</name>
<keyword evidence="7" id="KW-1185">Reference proteome</keyword>
<dbReference type="GO" id="GO:0005739">
    <property type="term" value="C:mitochondrion"/>
    <property type="evidence" value="ECO:0007669"/>
    <property type="project" value="TreeGrafter"/>
</dbReference>
<evidence type="ECO:0000313" key="7">
    <source>
        <dbReference type="Proteomes" id="UP000017559"/>
    </source>
</evidence>
<dbReference type="STRING" id="1381753.V2XDC1"/>
<accession>V2XDC1</accession>
<evidence type="ECO:0000256" key="2">
    <source>
        <dbReference type="ARBA" id="ARBA00022630"/>
    </source>
</evidence>
<proteinExistence type="inferred from homology"/>
<dbReference type="InterPro" id="IPR036188">
    <property type="entry name" value="FAD/NAD-bd_sf"/>
</dbReference>